<evidence type="ECO:0000313" key="2">
    <source>
        <dbReference type="Proteomes" id="UP000295496"/>
    </source>
</evidence>
<dbReference type="EMBL" id="SMGJ01000003">
    <property type="protein sequence ID" value="TCK70098.1"/>
    <property type="molecule type" value="Genomic_DNA"/>
</dbReference>
<sequence length="249" mass="28418">MSCPCESPAKPISFSSHPCLKPKGGNQPMTGWICDNDGRDVEFISLTEFLPRVTLIAKGVPDDVALEYLRQSAQTFCQQSRLLKRELRLDVQVGVRDYYLEQGDNEQVHVVQSVHLGNRGEKCRCFFEHFHSPRHGFCHKHFTFEPNDKIILSKPPKFDGENQLQVHYFAQPTQTACDVDKLLFDRYHDVVVNGALSQLLFMRQYDFADPQLAVVYEQRFKQGIAQGKIDVQSHFATNAPSSLAFKGRI</sequence>
<dbReference type="AlphaFoldDB" id="A0A4R1KXJ2"/>
<proteinExistence type="predicted"/>
<reference evidence="1 2" key="1">
    <citation type="submission" date="2019-03" db="EMBL/GenBank/DDBJ databases">
        <title>Genomic Encyclopedia of Type Strains, Phase IV (KMG-IV): sequencing the most valuable type-strain genomes for metagenomic binning, comparative biology and taxonomic classification.</title>
        <authorList>
            <person name="Goeker M."/>
        </authorList>
    </citation>
    <scope>NUCLEOTIDE SEQUENCE [LARGE SCALE GENOMIC DNA]</scope>
    <source>
        <strain evidence="1 2">DSM 10053</strain>
    </source>
</reference>
<accession>A0A4R1KXJ2</accession>
<evidence type="ECO:0000313" key="1">
    <source>
        <dbReference type="EMBL" id="TCK70098.1"/>
    </source>
</evidence>
<dbReference type="Pfam" id="PF24175">
    <property type="entry name" value="SU10_adaptor"/>
    <property type="match status" value="1"/>
</dbReference>
<comment type="caution">
    <text evidence="1">The sequence shown here is derived from an EMBL/GenBank/DDBJ whole genome shotgun (WGS) entry which is preliminary data.</text>
</comment>
<dbReference type="RefSeq" id="WP_132301737.1">
    <property type="nucleotide sequence ID" value="NZ_CP170642.1"/>
</dbReference>
<dbReference type="Proteomes" id="UP000295496">
    <property type="component" value="Unassembled WGS sequence"/>
</dbReference>
<protein>
    <submittedName>
        <fullName evidence="1">Uncharacterized protein</fullName>
    </submittedName>
</protein>
<keyword evidence="2" id="KW-1185">Reference proteome</keyword>
<gene>
    <name evidence="1" type="ORF">EV692_1324</name>
</gene>
<dbReference type="InterPro" id="IPR056209">
    <property type="entry name" value="SU10_adaptor"/>
</dbReference>
<name>A0A4R1KXJ2_9PAST</name>
<organism evidence="1 2">
    <name type="scientific">Lonepinella koalarum</name>
    <dbReference type="NCBI Taxonomy" id="53417"/>
    <lineage>
        <taxon>Bacteria</taxon>
        <taxon>Pseudomonadati</taxon>
        <taxon>Pseudomonadota</taxon>
        <taxon>Gammaproteobacteria</taxon>
        <taxon>Pasteurellales</taxon>
        <taxon>Pasteurellaceae</taxon>
        <taxon>Lonepinella</taxon>
    </lineage>
</organism>